<organism evidence="2 3">
    <name type="scientific">Clathrus columnatus</name>
    <dbReference type="NCBI Taxonomy" id="1419009"/>
    <lineage>
        <taxon>Eukaryota</taxon>
        <taxon>Fungi</taxon>
        <taxon>Dikarya</taxon>
        <taxon>Basidiomycota</taxon>
        <taxon>Agaricomycotina</taxon>
        <taxon>Agaricomycetes</taxon>
        <taxon>Phallomycetidae</taxon>
        <taxon>Phallales</taxon>
        <taxon>Clathraceae</taxon>
        <taxon>Clathrus</taxon>
    </lineage>
</organism>
<name>A0AAV5AN29_9AGAM</name>
<sequence length="157" mass="17470">MPRLLLVSDYKTTSNAVYLTDSKTVMKGNQLQMTKLLITMRRDAQGVWSDWEEVGEVDRSNRVWPGGIPDAAPEGRAAMEERAALAKKIASEQKALEDALARAAVEKAALDHKVALEKKAALKEKEHPKKRKHQSKKPFDKRPTETVVLSNTIPVAV</sequence>
<accession>A0AAV5AN29</accession>
<dbReference type="Proteomes" id="UP001050691">
    <property type="component" value="Unassembled WGS sequence"/>
</dbReference>
<proteinExistence type="predicted"/>
<comment type="caution">
    <text evidence="2">The sequence shown here is derived from an EMBL/GenBank/DDBJ whole genome shotgun (WGS) entry which is preliminary data.</text>
</comment>
<evidence type="ECO:0000313" key="2">
    <source>
        <dbReference type="EMBL" id="GJJ14291.1"/>
    </source>
</evidence>
<dbReference type="EMBL" id="BPWL01000009">
    <property type="protein sequence ID" value="GJJ14291.1"/>
    <property type="molecule type" value="Genomic_DNA"/>
</dbReference>
<protein>
    <submittedName>
        <fullName evidence="2">Uncharacterized protein</fullName>
    </submittedName>
</protein>
<evidence type="ECO:0000313" key="3">
    <source>
        <dbReference type="Proteomes" id="UP001050691"/>
    </source>
</evidence>
<feature type="compositionally biased region" description="Polar residues" evidence="1">
    <location>
        <begin position="147"/>
        <end position="157"/>
    </location>
</feature>
<feature type="compositionally biased region" description="Basic and acidic residues" evidence="1">
    <location>
        <begin position="118"/>
        <end position="127"/>
    </location>
</feature>
<keyword evidence="3" id="KW-1185">Reference proteome</keyword>
<reference evidence="2" key="1">
    <citation type="submission" date="2021-10" db="EMBL/GenBank/DDBJ databases">
        <title>De novo Genome Assembly of Clathrus columnatus (Basidiomycota, Fungi) Using Illumina and Nanopore Sequence Data.</title>
        <authorList>
            <person name="Ogiso-Tanaka E."/>
            <person name="Itagaki H."/>
            <person name="Hosoya T."/>
            <person name="Hosaka K."/>
        </authorList>
    </citation>
    <scope>NUCLEOTIDE SEQUENCE</scope>
    <source>
        <strain evidence="2">MO-923</strain>
    </source>
</reference>
<evidence type="ECO:0000256" key="1">
    <source>
        <dbReference type="SAM" id="MobiDB-lite"/>
    </source>
</evidence>
<dbReference type="AlphaFoldDB" id="A0AAV5AN29"/>
<feature type="region of interest" description="Disordered" evidence="1">
    <location>
        <begin position="118"/>
        <end position="157"/>
    </location>
</feature>
<gene>
    <name evidence="2" type="ORF">Clacol_008555</name>
</gene>